<reference evidence="3" key="1">
    <citation type="submission" date="2017-02" db="EMBL/GenBank/DDBJ databases">
        <authorList>
            <person name="Varghese N."/>
            <person name="Submissions S."/>
        </authorList>
    </citation>
    <scope>NUCLEOTIDE SEQUENCE [LARGE SCALE GENOMIC DNA]</scope>
    <source>
        <strain evidence="3">ATCC 700200</strain>
    </source>
</reference>
<accession>A0A1T4WL69</accession>
<organism evidence="2 3">
    <name type="scientific">Prosthecobacter debontii</name>
    <dbReference type="NCBI Taxonomy" id="48467"/>
    <lineage>
        <taxon>Bacteria</taxon>
        <taxon>Pseudomonadati</taxon>
        <taxon>Verrucomicrobiota</taxon>
        <taxon>Verrucomicrobiia</taxon>
        <taxon>Verrucomicrobiales</taxon>
        <taxon>Verrucomicrobiaceae</taxon>
        <taxon>Prosthecobacter</taxon>
    </lineage>
</organism>
<proteinExistence type="predicted"/>
<sequence length="255" mass="28091">MRPLALFLVSLCALTASAAELELKSLGGGEGIAQKRKYGPYVGVSVGESISQDGNVKIGDRKFGLDDSDGAAIFSIEVGKSWKMKKVPLMMSVDVEGTFMSTQLSGKSKDATQPTGGSRLATDTVAYNADMNSLFFNLNGTFALDLYRYRARIGKFAAGFRPYIGAGLGGGQVWYRNATAKSRAQYNGTGTDAASSTPFSVDEFINSWNWYAGLEWTWKDQYSVFFEYRDFHYGDLEELTNFASDGYLVGFRYRY</sequence>
<gene>
    <name evidence="2" type="ORF">SAMN02745166_00414</name>
</gene>
<feature type="signal peptide" evidence="1">
    <location>
        <begin position="1"/>
        <end position="18"/>
    </location>
</feature>
<dbReference type="Gene3D" id="2.40.160.20">
    <property type="match status" value="1"/>
</dbReference>
<dbReference type="STRING" id="48467.SAMN02745166_00414"/>
<dbReference type="AlphaFoldDB" id="A0A1T4WL69"/>
<dbReference type="OrthoDB" id="192390at2"/>
<evidence type="ECO:0000313" key="2">
    <source>
        <dbReference type="EMBL" id="SKA77648.1"/>
    </source>
</evidence>
<dbReference type="Proteomes" id="UP000190774">
    <property type="component" value="Unassembled WGS sequence"/>
</dbReference>
<protein>
    <submittedName>
        <fullName evidence="2">Outer membrane protein beta-barrel domain-containing protein</fullName>
    </submittedName>
</protein>
<name>A0A1T4WL69_9BACT</name>
<dbReference type="RefSeq" id="WP_078811622.1">
    <property type="nucleotide sequence ID" value="NZ_FUYE01000001.1"/>
</dbReference>
<keyword evidence="1" id="KW-0732">Signal</keyword>
<dbReference type="EMBL" id="FUYE01000001">
    <property type="protein sequence ID" value="SKA77648.1"/>
    <property type="molecule type" value="Genomic_DNA"/>
</dbReference>
<keyword evidence="3" id="KW-1185">Reference proteome</keyword>
<dbReference type="SUPFAM" id="SSF56925">
    <property type="entry name" value="OMPA-like"/>
    <property type="match status" value="1"/>
</dbReference>
<feature type="chain" id="PRO_5012662261" evidence="1">
    <location>
        <begin position="19"/>
        <end position="255"/>
    </location>
</feature>
<dbReference type="InterPro" id="IPR011250">
    <property type="entry name" value="OMP/PagP_B-barrel"/>
</dbReference>
<evidence type="ECO:0000313" key="3">
    <source>
        <dbReference type="Proteomes" id="UP000190774"/>
    </source>
</evidence>
<evidence type="ECO:0000256" key="1">
    <source>
        <dbReference type="SAM" id="SignalP"/>
    </source>
</evidence>